<accession>G8JTQ2</accession>
<dbReference type="KEGG" id="erc:Ecym_4344"/>
<protein>
    <recommendedName>
        <fullName evidence="2">CBM21 domain-containing protein</fullName>
    </recommendedName>
</protein>
<gene>
    <name evidence="3" type="ordered locus">Ecym_4344</name>
</gene>
<dbReference type="STRING" id="931890.G8JTQ2"/>
<evidence type="ECO:0000256" key="1">
    <source>
        <dbReference type="SAM" id="MobiDB-lite"/>
    </source>
</evidence>
<dbReference type="InParanoid" id="G8JTQ2"/>
<feature type="region of interest" description="Disordered" evidence="1">
    <location>
        <begin position="76"/>
        <end position="139"/>
    </location>
</feature>
<dbReference type="GO" id="GO:0000164">
    <property type="term" value="C:protein phosphatase type 1 complex"/>
    <property type="evidence" value="ECO:0007669"/>
    <property type="project" value="TreeGrafter"/>
</dbReference>
<reference evidence="4" key="1">
    <citation type="journal article" date="2012" name="G3 (Bethesda)">
        <title>Pichia sorbitophila, an interspecies yeast hybrid reveals early steps of genome resolution following polyploidization.</title>
        <authorList>
            <person name="Leh Louis V."/>
            <person name="Despons L."/>
            <person name="Friedrich A."/>
            <person name="Martin T."/>
            <person name="Durrens P."/>
            <person name="Casaregola S."/>
            <person name="Neuveglise C."/>
            <person name="Fairhead C."/>
            <person name="Marck C."/>
            <person name="Cruz J.A."/>
            <person name="Straub M.L."/>
            <person name="Kugler V."/>
            <person name="Sacerdot C."/>
            <person name="Uzunov Z."/>
            <person name="Thierry A."/>
            <person name="Weiss S."/>
            <person name="Bleykasten C."/>
            <person name="De Montigny J."/>
            <person name="Jacques N."/>
            <person name="Jung P."/>
            <person name="Lemaire M."/>
            <person name="Mallet S."/>
            <person name="Morel G."/>
            <person name="Richard G.F."/>
            <person name="Sarkar A."/>
            <person name="Savel G."/>
            <person name="Schacherer J."/>
            <person name="Seret M.L."/>
            <person name="Talla E."/>
            <person name="Samson G."/>
            <person name="Jubin C."/>
            <person name="Poulain J."/>
            <person name="Vacherie B."/>
            <person name="Barbe V."/>
            <person name="Pelletier E."/>
            <person name="Sherman D.J."/>
            <person name="Westhof E."/>
            <person name="Weissenbach J."/>
            <person name="Baret P.V."/>
            <person name="Wincker P."/>
            <person name="Gaillardin C."/>
            <person name="Dujon B."/>
            <person name="Souciet J.L."/>
        </authorList>
    </citation>
    <scope>NUCLEOTIDE SEQUENCE [LARGE SCALE GENOMIC DNA]</scope>
    <source>
        <strain evidence="4">CBS 270.75 / DBVPG 7215 / KCTC 17166 / NRRL Y-17582</strain>
    </source>
</reference>
<proteinExistence type="predicted"/>
<dbReference type="EMBL" id="CP002500">
    <property type="protein sequence ID" value="AET39405.1"/>
    <property type="molecule type" value="Genomic_DNA"/>
</dbReference>
<dbReference type="InterPro" id="IPR050782">
    <property type="entry name" value="PP1_regulatory_subunit_3"/>
</dbReference>
<dbReference type="Pfam" id="PF03370">
    <property type="entry name" value="CBM_21"/>
    <property type="match status" value="1"/>
</dbReference>
<feature type="compositionally biased region" description="Basic residues" evidence="1">
    <location>
        <begin position="128"/>
        <end position="139"/>
    </location>
</feature>
<dbReference type="InterPro" id="IPR005036">
    <property type="entry name" value="CBM21_dom"/>
</dbReference>
<dbReference type="GeneID" id="11470040"/>
<dbReference type="GO" id="GO:0005979">
    <property type="term" value="P:regulation of glycogen biosynthetic process"/>
    <property type="evidence" value="ECO:0007669"/>
    <property type="project" value="TreeGrafter"/>
</dbReference>
<dbReference type="RefSeq" id="XP_003646222.1">
    <property type="nucleotide sequence ID" value="XM_003646174.1"/>
</dbReference>
<dbReference type="OMA" id="KSKRFQN"/>
<dbReference type="PROSITE" id="PS51159">
    <property type="entry name" value="CBM21"/>
    <property type="match status" value="1"/>
</dbReference>
<dbReference type="HOGENOM" id="CLU_017894_0_0_1"/>
<dbReference type="Proteomes" id="UP000006790">
    <property type="component" value="Chromosome 4"/>
</dbReference>
<name>G8JTQ2_ERECY</name>
<dbReference type="GO" id="GO:2001069">
    <property type="term" value="F:glycogen binding"/>
    <property type="evidence" value="ECO:0007669"/>
    <property type="project" value="TreeGrafter"/>
</dbReference>
<dbReference type="AlphaFoldDB" id="G8JTQ2"/>
<evidence type="ECO:0000313" key="3">
    <source>
        <dbReference type="EMBL" id="AET39405.1"/>
    </source>
</evidence>
<dbReference type="PANTHER" id="PTHR12307:SF36">
    <property type="entry name" value="GLYCOGEN-BINDING SUBUNIT 76A"/>
    <property type="match status" value="1"/>
</dbReference>
<evidence type="ECO:0000313" key="4">
    <source>
        <dbReference type="Proteomes" id="UP000006790"/>
    </source>
</evidence>
<dbReference type="GO" id="GO:0008157">
    <property type="term" value="F:protein phosphatase 1 binding"/>
    <property type="evidence" value="ECO:0007669"/>
    <property type="project" value="TreeGrafter"/>
</dbReference>
<evidence type="ECO:0000259" key="2">
    <source>
        <dbReference type="PROSITE" id="PS51159"/>
    </source>
</evidence>
<sequence>MEDRLELQLKNLNIRARSTQDGKLSSLAFLRKPQRITSQTKKEELENILKRNTDWNRIHTCGKLGLEDLRVNTNNDENLDSQVDEPTYVRSGSPPEPTDYFSRGNAPMDKVGHQRSKSLPGTPTSALKRARSGVRRSKSVHFDTRDVVSVKYFNSDESTLLVSNTQSVEDHIKSRKDQNSNLLHSLSGIDSVVNIGTAASSKKPLRKSKRFKQQQQLQKARTKTPLNVLKNLNFPILSNNNPSVLKLNIFLNVAYDKKVFLQELCMDGNIVITGKVLVKNLHYDKTVLIRYSWDRWCHSSDTESVWIGNGNAVLPGKGMDMFEFAIDIPPQQRGQNVEPIRLEFCIMYQVRDINDFQTHWDNNHGNNYIIECS</sequence>
<dbReference type="InterPro" id="IPR038175">
    <property type="entry name" value="CBM21_dom_sf"/>
</dbReference>
<dbReference type="OrthoDB" id="1881at2759"/>
<dbReference type="eggNOG" id="KOG3986">
    <property type="taxonomic scope" value="Eukaryota"/>
</dbReference>
<dbReference type="Gene3D" id="2.60.40.2440">
    <property type="entry name" value="Carbohydrate binding type-21 domain"/>
    <property type="match status" value="1"/>
</dbReference>
<organism evidence="3 4">
    <name type="scientific">Eremothecium cymbalariae (strain CBS 270.75 / DBVPG 7215 / KCTC 17166 / NRRL Y-17582)</name>
    <name type="common">Yeast</name>
    <dbReference type="NCBI Taxonomy" id="931890"/>
    <lineage>
        <taxon>Eukaryota</taxon>
        <taxon>Fungi</taxon>
        <taxon>Dikarya</taxon>
        <taxon>Ascomycota</taxon>
        <taxon>Saccharomycotina</taxon>
        <taxon>Saccharomycetes</taxon>
        <taxon>Saccharomycetales</taxon>
        <taxon>Saccharomycetaceae</taxon>
        <taxon>Eremothecium</taxon>
    </lineage>
</organism>
<keyword evidence="4" id="KW-1185">Reference proteome</keyword>
<feature type="domain" description="CBM21" evidence="2">
    <location>
        <begin position="251"/>
        <end position="371"/>
    </location>
</feature>
<dbReference type="FunCoup" id="G8JTQ2">
    <property type="interactions" value="158"/>
</dbReference>
<dbReference type="PANTHER" id="PTHR12307">
    <property type="entry name" value="PROTEIN PHOSPHATASE 1 REGULATORY SUBUNIT"/>
    <property type="match status" value="1"/>
</dbReference>